<dbReference type="AlphaFoldDB" id="A0A3S6I9Q8"/>
<reference evidence="2" key="1">
    <citation type="submission" date="2016-06" db="EMBL/GenBank/DDBJ databases">
        <title>Complete sequence of Ti-plasmid pTiEU6.</title>
        <authorList>
            <person name="Shao S."/>
            <person name="Henkel C."/>
            <person name="van Heusden G.H."/>
            <person name="Hooykaas P."/>
        </authorList>
    </citation>
    <scope>NUCLEOTIDE SEQUENCE</scope>
    <source>
        <strain evidence="2">EU6</strain>
        <plasmid evidence="2">pTiEU6</plasmid>
    </source>
</reference>
<evidence type="ECO:0000256" key="1">
    <source>
        <dbReference type="SAM" id="MobiDB-lite"/>
    </source>
</evidence>
<accession>A0A3S6I9Q8</accession>
<dbReference type="EMBL" id="KX388535">
    <property type="protein sequence ID" value="ARU12344.1"/>
    <property type="molecule type" value="Genomic_DNA"/>
</dbReference>
<sequence>MAERRGPASRDATAGGGEGRNRFAEAAKGGRSKLEAPLVLDAFGSPWHAWTN</sequence>
<feature type="region of interest" description="Disordered" evidence="1">
    <location>
        <begin position="1"/>
        <end position="31"/>
    </location>
</feature>
<geneLocation type="plasmid" evidence="2">
    <name>pTiEU6</name>
</geneLocation>
<name>A0A3S6I9Q8_AGRTU</name>
<gene>
    <name evidence="2" type="ORF">AgrTiEU6_117</name>
</gene>
<protein>
    <submittedName>
        <fullName evidence="2">Uncharacterized protein</fullName>
    </submittedName>
</protein>
<organism evidence="2">
    <name type="scientific">Agrobacterium tumefaciens</name>
    <dbReference type="NCBI Taxonomy" id="358"/>
    <lineage>
        <taxon>Bacteria</taxon>
        <taxon>Pseudomonadati</taxon>
        <taxon>Pseudomonadota</taxon>
        <taxon>Alphaproteobacteria</taxon>
        <taxon>Hyphomicrobiales</taxon>
        <taxon>Rhizobiaceae</taxon>
        <taxon>Rhizobium/Agrobacterium group</taxon>
        <taxon>Agrobacterium</taxon>
        <taxon>Agrobacterium tumefaciens complex</taxon>
    </lineage>
</organism>
<evidence type="ECO:0000313" key="2">
    <source>
        <dbReference type="EMBL" id="ARU12344.1"/>
    </source>
</evidence>
<keyword evidence="2" id="KW-0614">Plasmid</keyword>
<proteinExistence type="predicted"/>